<keyword evidence="2" id="KW-1185">Reference proteome</keyword>
<name>A0A0V0RX88_9BILA</name>
<gene>
    <name evidence="1" type="ORF">T07_5129</name>
</gene>
<accession>A0A0V0RX88</accession>
<sequence length="96" mass="11239">MQIFNNVQHLFPLISYQLIEHKINDIRIALLLIIFANALRSAMTVCIRLNRFTADFKAIKPRLFAKSINQPSTYENFNEYIARRAIIKACIHLCEM</sequence>
<evidence type="ECO:0000313" key="1">
    <source>
        <dbReference type="EMBL" id="KRX19107.1"/>
    </source>
</evidence>
<evidence type="ECO:0000313" key="2">
    <source>
        <dbReference type="Proteomes" id="UP000054630"/>
    </source>
</evidence>
<dbReference type="Proteomes" id="UP000054630">
    <property type="component" value="Unassembled WGS sequence"/>
</dbReference>
<organism evidence="1 2">
    <name type="scientific">Trichinella nelsoni</name>
    <dbReference type="NCBI Taxonomy" id="6336"/>
    <lineage>
        <taxon>Eukaryota</taxon>
        <taxon>Metazoa</taxon>
        <taxon>Ecdysozoa</taxon>
        <taxon>Nematoda</taxon>
        <taxon>Enoplea</taxon>
        <taxon>Dorylaimia</taxon>
        <taxon>Trichinellida</taxon>
        <taxon>Trichinellidae</taxon>
        <taxon>Trichinella</taxon>
    </lineage>
</organism>
<reference evidence="1 2" key="1">
    <citation type="submission" date="2015-01" db="EMBL/GenBank/DDBJ databases">
        <title>Evolution of Trichinella species and genotypes.</title>
        <authorList>
            <person name="Korhonen P.K."/>
            <person name="Edoardo P."/>
            <person name="Giuseppe L.R."/>
            <person name="Gasser R.B."/>
        </authorList>
    </citation>
    <scope>NUCLEOTIDE SEQUENCE [LARGE SCALE GENOMIC DNA]</scope>
    <source>
        <strain evidence="1">ISS37</strain>
    </source>
</reference>
<comment type="caution">
    <text evidence="1">The sequence shown here is derived from an EMBL/GenBank/DDBJ whole genome shotgun (WGS) entry which is preliminary data.</text>
</comment>
<dbReference type="AlphaFoldDB" id="A0A0V0RX88"/>
<protein>
    <submittedName>
        <fullName evidence="1">Uncharacterized protein</fullName>
    </submittedName>
</protein>
<dbReference type="EMBL" id="JYDL01000063">
    <property type="protein sequence ID" value="KRX19107.1"/>
    <property type="molecule type" value="Genomic_DNA"/>
</dbReference>
<proteinExistence type="predicted"/>